<dbReference type="PROSITE" id="PS00330">
    <property type="entry name" value="HEMOLYSIN_CALCIUM"/>
    <property type="match status" value="1"/>
</dbReference>
<evidence type="ECO:0000313" key="7">
    <source>
        <dbReference type="Proteomes" id="UP000439113"/>
    </source>
</evidence>
<reference evidence="6 7" key="1">
    <citation type="submission" date="2019-11" db="EMBL/GenBank/DDBJ databases">
        <title>Whole-genome sequence of a Rhodoblastus acidophilus DSM 142.</title>
        <authorList>
            <person name="Kyndt J.A."/>
            <person name="Meyer T.E."/>
        </authorList>
    </citation>
    <scope>NUCLEOTIDE SEQUENCE [LARGE SCALE GENOMIC DNA]</scope>
    <source>
        <strain evidence="6 7">DSM 142</strain>
    </source>
</reference>
<dbReference type="SMART" id="SM00237">
    <property type="entry name" value="Calx_beta"/>
    <property type="match status" value="3"/>
</dbReference>
<keyword evidence="2" id="KW-0677">Repeat</keyword>
<dbReference type="Proteomes" id="UP000439113">
    <property type="component" value="Unassembled WGS sequence"/>
</dbReference>
<feature type="non-terminal residue" evidence="6">
    <location>
        <position position="1"/>
    </location>
</feature>
<dbReference type="GO" id="GO:0016787">
    <property type="term" value="F:hydrolase activity"/>
    <property type="evidence" value="ECO:0007669"/>
    <property type="project" value="InterPro"/>
</dbReference>
<dbReference type="GO" id="GO:0016020">
    <property type="term" value="C:membrane"/>
    <property type="evidence" value="ECO:0007669"/>
    <property type="project" value="InterPro"/>
</dbReference>
<dbReference type="Gene3D" id="3.60.21.10">
    <property type="match status" value="1"/>
</dbReference>
<dbReference type="PANTHER" id="PTHR11878">
    <property type="entry name" value="SODIUM/CALCIUM EXCHANGER"/>
    <property type="match status" value="1"/>
</dbReference>
<dbReference type="InterPro" id="IPR001343">
    <property type="entry name" value="Hemolysn_Ca-bd"/>
</dbReference>
<dbReference type="SUPFAM" id="SSF141072">
    <property type="entry name" value="CalX-like"/>
    <property type="match status" value="3"/>
</dbReference>
<dbReference type="OrthoDB" id="8421704at2"/>
<evidence type="ECO:0000256" key="3">
    <source>
        <dbReference type="ARBA" id="ARBA00022837"/>
    </source>
</evidence>
<dbReference type="InterPro" id="IPR003644">
    <property type="entry name" value="Calx_beta"/>
</dbReference>
<feature type="domain" description="Calx-beta" evidence="5">
    <location>
        <begin position="226"/>
        <end position="319"/>
    </location>
</feature>
<dbReference type="AlphaFoldDB" id="A0A6N8DTH9"/>
<dbReference type="InterPro" id="IPR029052">
    <property type="entry name" value="Metallo-depent_PP-like"/>
</dbReference>
<dbReference type="InterPro" id="IPR051171">
    <property type="entry name" value="CaCA"/>
</dbReference>
<dbReference type="InterPro" id="IPR015919">
    <property type="entry name" value="Cadherin-like_sf"/>
</dbReference>
<dbReference type="Gene3D" id="2.60.40.60">
    <property type="entry name" value="Cadherins"/>
    <property type="match status" value="1"/>
</dbReference>
<dbReference type="InterPro" id="IPR011049">
    <property type="entry name" value="Serralysin-like_metalloprot_C"/>
</dbReference>
<keyword evidence="1" id="KW-0732">Signal</keyword>
<dbReference type="InterPro" id="IPR018511">
    <property type="entry name" value="Hemolysin-typ_Ca-bd_CS"/>
</dbReference>
<dbReference type="GO" id="GO:0030001">
    <property type="term" value="P:metal ion transport"/>
    <property type="evidence" value="ECO:0007669"/>
    <property type="project" value="TreeGrafter"/>
</dbReference>
<evidence type="ECO:0000313" key="6">
    <source>
        <dbReference type="EMBL" id="MTV32144.1"/>
    </source>
</evidence>
<dbReference type="Pfam" id="PF03160">
    <property type="entry name" value="Calx-beta"/>
    <property type="match status" value="3"/>
</dbReference>
<dbReference type="Pfam" id="PF00149">
    <property type="entry name" value="Metallophos"/>
    <property type="match status" value="1"/>
</dbReference>
<name>A0A6N8DTH9_RHOAC</name>
<protein>
    <recommendedName>
        <fullName evidence="5">Calx-beta domain-containing protein</fullName>
    </recommendedName>
</protein>
<dbReference type="PANTHER" id="PTHR11878:SF65">
    <property type="entry name" value="NA_CA-EXCHANGE PROTEIN, ISOFORM G"/>
    <property type="match status" value="1"/>
</dbReference>
<evidence type="ECO:0000256" key="4">
    <source>
        <dbReference type="ARBA" id="ARBA00023065"/>
    </source>
</evidence>
<dbReference type="SUPFAM" id="SSF56300">
    <property type="entry name" value="Metallo-dependent phosphatases"/>
    <property type="match status" value="1"/>
</dbReference>
<dbReference type="RefSeq" id="WP_155446841.1">
    <property type="nucleotide sequence ID" value="NZ_WNKS01000014.1"/>
</dbReference>
<proteinExistence type="predicted"/>
<sequence>KESRTGATSVTIRGDASANAAAFAASTNNVSSRTKTSASVGWTIAPWGAIGAAGVDQRTPDLTAIIQQIVSTSGWAALNSMAFVVTGSGTRTAWAYDGNAAAAPLLHIEYTMTPPAVGDISINDVSITEGDAGTKTATFTVSRTGTAAFAVNYATADGTATAGGDYVAALGALTFAQGQTSQTISFTINGDTTVEPDETFFVTLTNPTNGGVIVKQQGQGTITNDDAAPVVGNISISDVSITEGNSGTKIATFTVSRTGTAAFTVNYATSNGTATAGGDYIATSGALTFAEGQASQTISVTINGDTTVEPDETFFVTLSNPTNGGALAKAQGVGTISNDDASATPVTFEKRVAASIDDVEQFASGFVYAGSSDLELTDDVETTGGTGQTVGIRFTGVNIPVGATITNAYIQFQAKESRTGATSVTIRGDASANAAAFAASTNNVSSRTKTSASVGWTIASWGAIGAAGVDQRTPDLTAIIQQIVSTSGWAAFNSMAFVVTGSGTRTAWAYDGNAAAAPLLHIEYTMGPPAVGDISISNVSITEGDSGTKAATFTVSRTGTAGFAVNYATADGTATAGGDYVAASGALTFAQGQISQTITVTINGDTTVESDETFFVNLSNASNGGVIAVAQGVGTITNDDGSGVNHAPTNIALSTTQPFKENVAGAAVGTLSTTDDPGDTQSYTVSDSRFEVVGNTLKLKAGQRLDYERTPTVNLSVTSTDQGGLSVSKPFTIAVGDVAEVRFAAFGDYGGNGSGVQAVANLVSNMNVDFVVTTGDNVYVNAPIDEQIGRYYSNYIGNYVGAYGAGSAINRFFPTVGNHEYEDPAGGVNAINYYNYFNLPDNERYYDFQMGSIHFFSLNNTQYEPDGYTANSTQAGWLQSGLAASDSAFNLVLGHYPPYSSGVEHGSQTSAKWPFEAWGATAVLSGHDHDYERIMRDDNSDGSSLPYFVTGLGGAQRYAFNTPVAGSQVRYNANDGTMLIQASDATITFEFWSVANGGTLIDTYTIDRQGADPLLASDDDVMNGSSDSDYMNGLTGNDRLEGKGGADMLIGGTGSDTFVFNSGFGKDVIADFTVSGAEHDTIEVSTTVFVDWITLIGGISDSAQGAVITADPNNTITLTGVTASQLIANPADFKFV</sequence>
<keyword evidence="4" id="KW-0406">Ion transport</keyword>
<dbReference type="EMBL" id="WNKS01000014">
    <property type="protein sequence ID" value="MTV32144.1"/>
    <property type="molecule type" value="Genomic_DNA"/>
</dbReference>
<evidence type="ECO:0000259" key="5">
    <source>
        <dbReference type="SMART" id="SM00237"/>
    </source>
</evidence>
<organism evidence="6 7">
    <name type="scientific">Rhodoblastus acidophilus</name>
    <name type="common">Rhodopseudomonas acidophila</name>
    <dbReference type="NCBI Taxonomy" id="1074"/>
    <lineage>
        <taxon>Bacteria</taxon>
        <taxon>Pseudomonadati</taxon>
        <taxon>Pseudomonadota</taxon>
        <taxon>Alphaproteobacteria</taxon>
        <taxon>Hyphomicrobiales</taxon>
        <taxon>Rhodoblastaceae</taxon>
        <taxon>Rhodoblastus</taxon>
    </lineage>
</organism>
<keyword evidence="3" id="KW-0106">Calcium</keyword>
<gene>
    <name evidence="6" type="ORF">GJ654_14235</name>
</gene>
<keyword evidence="4" id="KW-0813">Transport</keyword>
<evidence type="ECO:0000256" key="2">
    <source>
        <dbReference type="ARBA" id="ARBA00022737"/>
    </source>
</evidence>
<dbReference type="InterPro" id="IPR038081">
    <property type="entry name" value="CalX-like_sf"/>
</dbReference>
<feature type="domain" description="Calx-beta" evidence="5">
    <location>
        <begin position="101"/>
        <end position="205"/>
    </location>
</feature>
<dbReference type="Gene3D" id="2.60.40.2030">
    <property type="match status" value="3"/>
</dbReference>
<dbReference type="SUPFAM" id="SSF49313">
    <property type="entry name" value="Cadherin-like"/>
    <property type="match status" value="1"/>
</dbReference>
<dbReference type="SUPFAM" id="SSF51120">
    <property type="entry name" value="beta-Roll"/>
    <property type="match status" value="1"/>
</dbReference>
<feature type="domain" description="Calx-beta" evidence="5">
    <location>
        <begin position="515"/>
        <end position="619"/>
    </location>
</feature>
<comment type="caution">
    <text evidence="6">The sequence shown here is derived from an EMBL/GenBank/DDBJ whole genome shotgun (WGS) entry which is preliminary data.</text>
</comment>
<accession>A0A6N8DTH9</accession>
<evidence type="ECO:0000256" key="1">
    <source>
        <dbReference type="ARBA" id="ARBA00022729"/>
    </source>
</evidence>
<dbReference type="GO" id="GO:0007154">
    <property type="term" value="P:cell communication"/>
    <property type="evidence" value="ECO:0007669"/>
    <property type="project" value="InterPro"/>
</dbReference>
<dbReference type="GO" id="GO:0005509">
    <property type="term" value="F:calcium ion binding"/>
    <property type="evidence" value="ECO:0007669"/>
    <property type="project" value="InterPro"/>
</dbReference>
<dbReference type="InterPro" id="IPR004843">
    <property type="entry name" value="Calcineurin-like_PHP"/>
</dbReference>
<dbReference type="Pfam" id="PF00353">
    <property type="entry name" value="HemolysinCabind"/>
    <property type="match status" value="1"/>
</dbReference>
<dbReference type="CDD" id="cd11304">
    <property type="entry name" value="Cadherin_repeat"/>
    <property type="match status" value="1"/>
</dbReference>